<evidence type="ECO:0000313" key="4">
    <source>
        <dbReference type="Proteomes" id="UP000199495"/>
    </source>
</evidence>
<dbReference type="Pfam" id="PF09976">
    <property type="entry name" value="TPR_21"/>
    <property type="match status" value="1"/>
</dbReference>
<dbReference type="EMBL" id="FNCS01000005">
    <property type="protein sequence ID" value="SDG64008.1"/>
    <property type="molecule type" value="Genomic_DNA"/>
</dbReference>
<dbReference type="Gene3D" id="1.25.40.10">
    <property type="entry name" value="Tetratricopeptide repeat domain"/>
    <property type="match status" value="1"/>
</dbReference>
<keyword evidence="1" id="KW-0812">Transmembrane</keyword>
<evidence type="ECO:0000256" key="1">
    <source>
        <dbReference type="SAM" id="Phobius"/>
    </source>
</evidence>
<accession>A0A1G7VWR7</accession>
<reference evidence="3 4" key="1">
    <citation type="submission" date="2016-10" db="EMBL/GenBank/DDBJ databases">
        <authorList>
            <person name="de Groot N.N."/>
        </authorList>
    </citation>
    <scope>NUCLEOTIDE SEQUENCE [LARGE SCALE GENOMIC DNA]</scope>
    <source>
        <strain evidence="3 4">CGMCC 1.10267</strain>
    </source>
</reference>
<keyword evidence="1" id="KW-1133">Transmembrane helix</keyword>
<proteinExistence type="predicted"/>
<gene>
    <name evidence="3" type="ORF">SAMN04487974_10545</name>
</gene>
<keyword evidence="4" id="KW-1185">Reference proteome</keyword>
<protein>
    <recommendedName>
        <fullName evidence="2">Ancillary SecYEG translocon subunit/Cell division coordinator CpoB TPR domain-containing protein</fullName>
    </recommendedName>
</protein>
<dbReference type="Proteomes" id="UP000199495">
    <property type="component" value="Unassembled WGS sequence"/>
</dbReference>
<keyword evidence="1" id="KW-0472">Membrane</keyword>
<evidence type="ECO:0000313" key="3">
    <source>
        <dbReference type="EMBL" id="SDG64008.1"/>
    </source>
</evidence>
<evidence type="ECO:0000259" key="2">
    <source>
        <dbReference type="Pfam" id="PF09976"/>
    </source>
</evidence>
<dbReference type="InterPro" id="IPR011990">
    <property type="entry name" value="TPR-like_helical_dom_sf"/>
</dbReference>
<organism evidence="3 4">
    <name type="scientific">Pelagibacterium luteolum</name>
    <dbReference type="NCBI Taxonomy" id="440168"/>
    <lineage>
        <taxon>Bacteria</taxon>
        <taxon>Pseudomonadati</taxon>
        <taxon>Pseudomonadota</taxon>
        <taxon>Alphaproteobacteria</taxon>
        <taxon>Hyphomicrobiales</taxon>
        <taxon>Devosiaceae</taxon>
        <taxon>Pelagibacterium</taxon>
    </lineage>
</organism>
<dbReference type="AlphaFoldDB" id="A0A1G7VWR7"/>
<feature type="domain" description="Ancillary SecYEG translocon subunit/Cell division coordinator CpoB TPR" evidence="2">
    <location>
        <begin position="32"/>
        <end position="204"/>
    </location>
</feature>
<dbReference type="InterPro" id="IPR018704">
    <property type="entry name" value="SecYEG/CpoB_TPR"/>
</dbReference>
<feature type="transmembrane region" description="Helical" evidence="1">
    <location>
        <begin position="38"/>
        <end position="55"/>
    </location>
</feature>
<name>A0A1G7VWR7_9HYPH</name>
<sequence length="269" mass="28593">MSGKILDNSGTLMSEDSFLREVEEELRSDKLKAFWRRFAPFVIGGALLIVVLVGANEVWKWWRTSTAATASDQYYAAVALVESGDLDAATAALSELEADGPEGYATLARFHQARVLSAAGDAEGAIAAYDALAAGLDQPRLRELAYVLAGYLAVDHLDVAAVETRVGSLTGEDSALRNSAREALGLAHYKAGNVDDARALFEQMASDPLAGQDMQLRAFVYLEQLASTGVEVSEDILDPDSAAEAALESLDLEALDLEGLDTPVVPAAE</sequence>
<dbReference type="STRING" id="440168.SAMN04487974_10545"/>